<organism evidence="2 3">
    <name type="scientific">Chelydra serpentina</name>
    <name type="common">Snapping turtle</name>
    <name type="synonym">Testudo serpentina</name>
    <dbReference type="NCBI Taxonomy" id="8475"/>
    <lineage>
        <taxon>Eukaryota</taxon>
        <taxon>Metazoa</taxon>
        <taxon>Chordata</taxon>
        <taxon>Craniata</taxon>
        <taxon>Vertebrata</taxon>
        <taxon>Euteleostomi</taxon>
        <taxon>Archelosauria</taxon>
        <taxon>Testudinata</taxon>
        <taxon>Testudines</taxon>
        <taxon>Cryptodira</taxon>
        <taxon>Durocryptodira</taxon>
        <taxon>Americhelydia</taxon>
        <taxon>Chelydroidea</taxon>
        <taxon>Chelydridae</taxon>
        <taxon>Chelydra</taxon>
    </lineage>
</organism>
<dbReference type="Proteomes" id="UP000765507">
    <property type="component" value="Unassembled WGS sequence"/>
</dbReference>
<evidence type="ECO:0000313" key="2">
    <source>
        <dbReference type="EMBL" id="KAG6922420.1"/>
    </source>
</evidence>
<feature type="compositionally biased region" description="Basic and acidic residues" evidence="1">
    <location>
        <begin position="58"/>
        <end position="72"/>
    </location>
</feature>
<sequence>MRMASCCCRLCWRDPLRPEQALFQLPECLDEGGHAAGGLPLGPRQPGAEGHLQPADPQRAREQEAREGDGEGVHPAVPGAAWHRVHGRLL</sequence>
<keyword evidence="3" id="KW-1185">Reference proteome</keyword>
<dbReference type="EMBL" id="JAHGAV010001315">
    <property type="protein sequence ID" value="KAG6922420.1"/>
    <property type="molecule type" value="Genomic_DNA"/>
</dbReference>
<feature type="non-terminal residue" evidence="2">
    <location>
        <position position="1"/>
    </location>
</feature>
<reference evidence="2 3" key="1">
    <citation type="journal article" date="2020" name="G3 (Bethesda)">
        <title>Draft Genome of the Common Snapping Turtle, Chelydra serpentina, a Model for Phenotypic Plasticity in Reptiles.</title>
        <authorList>
            <person name="Das D."/>
            <person name="Singh S.K."/>
            <person name="Bierstedt J."/>
            <person name="Erickson A."/>
            <person name="Galli G.L.J."/>
            <person name="Crossley D.A. 2nd"/>
            <person name="Rhen T."/>
        </authorList>
    </citation>
    <scope>NUCLEOTIDE SEQUENCE [LARGE SCALE GENOMIC DNA]</scope>
    <source>
        <strain evidence="2">KW</strain>
    </source>
</reference>
<evidence type="ECO:0000256" key="1">
    <source>
        <dbReference type="SAM" id="MobiDB-lite"/>
    </source>
</evidence>
<gene>
    <name evidence="2" type="ORF">G0U57_002602</name>
</gene>
<dbReference type="AlphaFoldDB" id="A0A8T1S0Q2"/>
<comment type="caution">
    <text evidence="2">The sequence shown here is derived from an EMBL/GenBank/DDBJ whole genome shotgun (WGS) entry which is preliminary data.</text>
</comment>
<name>A0A8T1S0Q2_CHESE</name>
<accession>A0A8T1S0Q2</accession>
<evidence type="ECO:0000313" key="3">
    <source>
        <dbReference type="Proteomes" id="UP000765507"/>
    </source>
</evidence>
<proteinExistence type="predicted"/>
<protein>
    <submittedName>
        <fullName evidence="2">Importin 13</fullName>
    </submittedName>
</protein>
<feature type="region of interest" description="Disordered" evidence="1">
    <location>
        <begin position="34"/>
        <end position="80"/>
    </location>
</feature>